<evidence type="ECO:0000259" key="2">
    <source>
        <dbReference type="PROSITE" id="PS50994"/>
    </source>
</evidence>
<dbReference type="EMBL" id="CACVKT020007807">
    <property type="protein sequence ID" value="CAC5410787.1"/>
    <property type="molecule type" value="Genomic_DNA"/>
</dbReference>
<evidence type="ECO:0000313" key="3">
    <source>
        <dbReference type="EMBL" id="CAC5410787.1"/>
    </source>
</evidence>
<dbReference type="SUPFAM" id="SSF50630">
    <property type="entry name" value="Acid proteases"/>
    <property type="match status" value="1"/>
</dbReference>
<dbReference type="PANTHER" id="PTHR37984">
    <property type="entry name" value="PROTEIN CBG26694"/>
    <property type="match status" value="1"/>
</dbReference>
<dbReference type="InterPro" id="IPR021109">
    <property type="entry name" value="Peptidase_aspartic_dom_sf"/>
</dbReference>
<dbReference type="InterPro" id="IPR001584">
    <property type="entry name" value="Integrase_cat-core"/>
</dbReference>
<feature type="compositionally biased region" description="Polar residues" evidence="1">
    <location>
        <begin position="226"/>
        <end position="243"/>
    </location>
</feature>
<sequence length="270" mass="30892">MKIIGKNEKSKLTRFQLDSGATCNIITTRTLKELDINQLQKTSQILTMYNNTTIKPIGKCILKLVNPKNNDKFKAEFVVNDGTLTPLLGSKAVQAMNFVTVNYENIKAVRQLTVQSDASQTGLSAAVMQEDRPVAYTVELTDTKQDNSPQFDCGEFRKISRLWEFKHDTSSPLYSQSNGKVEQAVQTVKRYKIELTKQNKKQQFYYNQGTKDLPTLKNGDIEKNTTIKNSTKSGRKGLSNNRSTSDREEVDVEREPYVRNRRQQTHTRRR</sequence>
<proteinExistence type="predicted"/>
<dbReference type="InterPro" id="IPR036397">
    <property type="entry name" value="RNaseH_sf"/>
</dbReference>
<organism evidence="3 4">
    <name type="scientific">Mytilus coruscus</name>
    <name type="common">Sea mussel</name>
    <dbReference type="NCBI Taxonomy" id="42192"/>
    <lineage>
        <taxon>Eukaryota</taxon>
        <taxon>Metazoa</taxon>
        <taxon>Spiralia</taxon>
        <taxon>Lophotrochozoa</taxon>
        <taxon>Mollusca</taxon>
        <taxon>Bivalvia</taxon>
        <taxon>Autobranchia</taxon>
        <taxon>Pteriomorphia</taxon>
        <taxon>Mytilida</taxon>
        <taxon>Mytiloidea</taxon>
        <taxon>Mytilidae</taxon>
        <taxon>Mytilinae</taxon>
        <taxon>Mytilus</taxon>
    </lineage>
</organism>
<gene>
    <name evidence="3" type="ORF">MCOR_43949</name>
</gene>
<accession>A0A6J8DST6</accession>
<keyword evidence="4" id="KW-1185">Reference proteome</keyword>
<dbReference type="Gene3D" id="3.30.420.10">
    <property type="entry name" value="Ribonuclease H-like superfamily/Ribonuclease H"/>
    <property type="match status" value="1"/>
</dbReference>
<feature type="region of interest" description="Disordered" evidence="1">
    <location>
        <begin position="210"/>
        <end position="270"/>
    </location>
</feature>
<dbReference type="SUPFAM" id="SSF53098">
    <property type="entry name" value="Ribonuclease H-like"/>
    <property type="match status" value="1"/>
</dbReference>
<dbReference type="PROSITE" id="PS50994">
    <property type="entry name" value="INTEGRASE"/>
    <property type="match status" value="1"/>
</dbReference>
<dbReference type="InterPro" id="IPR050951">
    <property type="entry name" value="Retrovirus_Pol_polyprotein"/>
</dbReference>
<feature type="domain" description="Integrase catalytic" evidence="2">
    <location>
        <begin position="63"/>
        <end position="191"/>
    </location>
</feature>
<dbReference type="PANTHER" id="PTHR37984:SF7">
    <property type="entry name" value="INTEGRASE CATALYTIC DOMAIN-CONTAINING PROTEIN"/>
    <property type="match status" value="1"/>
</dbReference>
<dbReference type="Proteomes" id="UP000507470">
    <property type="component" value="Unassembled WGS sequence"/>
</dbReference>
<protein>
    <recommendedName>
        <fullName evidence="2">Integrase catalytic domain-containing protein</fullName>
    </recommendedName>
</protein>
<reference evidence="3 4" key="1">
    <citation type="submission" date="2020-06" db="EMBL/GenBank/DDBJ databases">
        <authorList>
            <person name="Li R."/>
            <person name="Bekaert M."/>
        </authorList>
    </citation>
    <scope>NUCLEOTIDE SEQUENCE [LARGE SCALE GENOMIC DNA]</scope>
    <source>
        <strain evidence="4">wild</strain>
    </source>
</reference>
<feature type="compositionally biased region" description="Basic residues" evidence="1">
    <location>
        <begin position="259"/>
        <end position="270"/>
    </location>
</feature>
<dbReference type="GO" id="GO:0015074">
    <property type="term" value="P:DNA integration"/>
    <property type="evidence" value="ECO:0007669"/>
    <property type="project" value="InterPro"/>
</dbReference>
<evidence type="ECO:0000256" key="1">
    <source>
        <dbReference type="SAM" id="MobiDB-lite"/>
    </source>
</evidence>
<dbReference type="InterPro" id="IPR012337">
    <property type="entry name" value="RNaseH-like_sf"/>
</dbReference>
<dbReference type="OrthoDB" id="5982854at2759"/>
<dbReference type="GO" id="GO:0003676">
    <property type="term" value="F:nucleic acid binding"/>
    <property type="evidence" value="ECO:0007669"/>
    <property type="project" value="InterPro"/>
</dbReference>
<dbReference type="AlphaFoldDB" id="A0A6J8DST6"/>
<dbReference type="Gene3D" id="2.40.70.10">
    <property type="entry name" value="Acid Proteases"/>
    <property type="match status" value="1"/>
</dbReference>
<evidence type="ECO:0000313" key="4">
    <source>
        <dbReference type="Proteomes" id="UP000507470"/>
    </source>
</evidence>
<name>A0A6J8DST6_MYTCO</name>
<dbReference type="CDD" id="cd05481">
    <property type="entry name" value="retropepsin_like_LTR_1"/>
    <property type="match status" value="1"/>
</dbReference>